<evidence type="ECO:0000313" key="1">
    <source>
        <dbReference type="EMBL" id="NYT26809.1"/>
    </source>
</evidence>
<protein>
    <submittedName>
        <fullName evidence="1">Uncharacterized protein</fullName>
    </submittedName>
</protein>
<reference evidence="1 2" key="1">
    <citation type="submission" date="2020-05" db="EMBL/GenBank/DDBJ databases">
        <title>Horizontal transmission and recombination maintain forever young bacterial symbiont genomes.</title>
        <authorList>
            <person name="Russell S.L."/>
            <person name="Pepper-Tunick E."/>
            <person name="Svedberg J."/>
            <person name="Byrne A."/>
            <person name="Ruelas Castillo J."/>
            <person name="Vollmers C."/>
            <person name="Beinart R.A."/>
            <person name="Corbett-Detig R."/>
        </authorList>
    </citation>
    <scope>NUCLEOTIDE SEQUENCE [LARGE SCALE GENOMIC DNA]</scope>
    <source>
        <strain evidence="1">455</strain>
    </source>
</reference>
<organism evidence="1 2">
    <name type="scientific">Candidatus Thiodubiliella endoseptemdiera</name>
    <dbReference type="NCBI Taxonomy" id="2738886"/>
    <lineage>
        <taxon>Bacteria</taxon>
        <taxon>Pseudomonadati</taxon>
        <taxon>Pseudomonadota</taxon>
        <taxon>Gammaproteobacteria</taxon>
        <taxon>Candidatus Pseudothioglobaceae</taxon>
        <taxon>Candidatus Thiodubiliella</taxon>
    </lineage>
</organism>
<dbReference type="Proteomes" id="UP000568751">
    <property type="component" value="Unassembled WGS sequence"/>
</dbReference>
<dbReference type="AlphaFoldDB" id="A0A853F2G7"/>
<comment type="caution">
    <text evidence="1">The sequence shown here is derived from an EMBL/GenBank/DDBJ whole genome shotgun (WGS) entry which is preliminary data.</text>
</comment>
<proteinExistence type="predicted"/>
<evidence type="ECO:0000313" key="2">
    <source>
        <dbReference type="Proteomes" id="UP000568751"/>
    </source>
</evidence>
<gene>
    <name evidence="1" type="ORF">H0A76_02135</name>
</gene>
<sequence length="71" mass="8410">MQQDYLQHGSDSNYFNRHFNNYEQTLDGNTYTFKRTVNINGTEYQEEVSSQPLMATRFILQMVLLRLITGK</sequence>
<accession>A0A853F2G7</accession>
<dbReference type="EMBL" id="JACCHT010000001">
    <property type="protein sequence ID" value="NYT26809.1"/>
    <property type="molecule type" value="Genomic_DNA"/>
</dbReference>
<name>A0A853F2G7_9GAMM</name>